<dbReference type="AlphaFoldDB" id="A0A2G2ZYW6"/>
<evidence type="ECO:0000313" key="11">
    <source>
        <dbReference type="Proteomes" id="UP000222542"/>
    </source>
</evidence>
<organism evidence="10 11">
    <name type="scientific">Capsicum annuum</name>
    <name type="common">Capsicum pepper</name>
    <dbReference type="NCBI Taxonomy" id="4072"/>
    <lineage>
        <taxon>Eukaryota</taxon>
        <taxon>Viridiplantae</taxon>
        <taxon>Streptophyta</taxon>
        <taxon>Embryophyta</taxon>
        <taxon>Tracheophyta</taxon>
        <taxon>Spermatophyta</taxon>
        <taxon>Magnoliopsida</taxon>
        <taxon>eudicotyledons</taxon>
        <taxon>Gunneridae</taxon>
        <taxon>Pentapetalae</taxon>
        <taxon>asterids</taxon>
        <taxon>lamiids</taxon>
        <taxon>Solanales</taxon>
        <taxon>Solanaceae</taxon>
        <taxon>Solanoideae</taxon>
        <taxon>Capsiceae</taxon>
        <taxon>Capsicum</taxon>
    </lineage>
</organism>
<sequence length="108" mass="12133">MSAHSNCSPNRAILSDEDVILASNNPKRSAESKKFRETRHPAYRGVRQSNSGKWVCKVREPNKKSRIWLGTFPTAELVARAHDVVALSLRGRSACINFADSTWRLARP</sequence>
<dbReference type="SMR" id="A0A2G2ZYW6"/>
<dbReference type="InterPro" id="IPR016177">
    <property type="entry name" value="DNA-bd_dom_sf"/>
</dbReference>
<dbReference type="GO" id="GO:0003677">
    <property type="term" value="F:DNA binding"/>
    <property type="evidence" value="ECO:0007669"/>
    <property type="project" value="UniProtKB-KW"/>
</dbReference>
<evidence type="ECO:0000256" key="5">
    <source>
        <dbReference type="ARBA" id="ARBA00023163"/>
    </source>
</evidence>
<keyword evidence="5" id="KW-0804">Transcription</keyword>
<name>A0A2G2ZYW6_CAPAN</name>
<dbReference type="SUPFAM" id="SSF54171">
    <property type="entry name" value="DNA-binding domain"/>
    <property type="match status" value="1"/>
</dbReference>
<dbReference type="Gramene" id="PHT87170">
    <property type="protein sequence ID" value="PHT87170"/>
    <property type="gene ID" value="T459_09276"/>
</dbReference>
<dbReference type="InterPro" id="IPR001471">
    <property type="entry name" value="AP2/ERF_dom"/>
</dbReference>
<gene>
    <name evidence="10" type="ORF">T459_09276</name>
</gene>
<comment type="similarity">
    <text evidence="7">Belongs to the AP2/ERF transcription factor family. ERF subfamily.</text>
</comment>
<feature type="domain" description="AP2/ERF" evidence="9">
    <location>
        <begin position="42"/>
        <end position="99"/>
    </location>
</feature>
<keyword evidence="6" id="KW-0539">Nucleus</keyword>
<dbReference type="GO" id="GO:0003700">
    <property type="term" value="F:DNA-binding transcription factor activity"/>
    <property type="evidence" value="ECO:0007669"/>
    <property type="project" value="InterPro"/>
</dbReference>
<evidence type="ECO:0000313" key="10">
    <source>
        <dbReference type="EMBL" id="PHT87170.1"/>
    </source>
</evidence>
<evidence type="ECO:0000259" key="9">
    <source>
        <dbReference type="PROSITE" id="PS51032"/>
    </source>
</evidence>
<dbReference type="SMART" id="SM00380">
    <property type="entry name" value="AP2"/>
    <property type="match status" value="1"/>
</dbReference>
<protein>
    <submittedName>
        <fullName evidence="10">Dehydration-responsive element-binding protein 1D</fullName>
    </submittedName>
</protein>
<dbReference type="PANTHER" id="PTHR31839">
    <property type="entry name" value="DEHYDRATION-RESPONSIVE ELEMENT-BINDING PROTEIN 1D"/>
    <property type="match status" value="1"/>
</dbReference>
<evidence type="ECO:0000256" key="8">
    <source>
        <dbReference type="SAM" id="MobiDB-lite"/>
    </source>
</evidence>
<dbReference type="CDD" id="cd00018">
    <property type="entry name" value="AP2"/>
    <property type="match status" value="1"/>
</dbReference>
<dbReference type="Pfam" id="PF00847">
    <property type="entry name" value="AP2"/>
    <property type="match status" value="1"/>
</dbReference>
<feature type="compositionally biased region" description="Basic and acidic residues" evidence="8">
    <location>
        <begin position="28"/>
        <end position="40"/>
    </location>
</feature>
<dbReference type="STRING" id="4072.A0A2G2ZYW6"/>
<dbReference type="PROSITE" id="PS51032">
    <property type="entry name" value="AP2_ERF"/>
    <property type="match status" value="1"/>
</dbReference>
<dbReference type="Proteomes" id="UP000222542">
    <property type="component" value="Unassembled WGS sequence"/>
</dbReference>
<dbReference type="EMBL" id="AYRZ02000003">
    <property type="protein sequence ID" value="PHT87170.1"/>
    <property type="molecule type" value="Genomic_DNA"/>
</dbReference>
<dbReference type="PANTHER" id="PTHR31839:SF2">
    <property type="entry name" value="DEHYDRATION-RESPONSIVE ELEMENT-BINDING PROTEIN 1D"/>
    <property type="match status" value="1"/>
</dbReference>
<evidence type="ECO:0000256" key="4">
    <source>
        <dbReference type="ARBA" id="ARBA00023159"/>
    </source>
</evidence>
<dbReference type="Gene3D" id="3.30.730.10">
    <property type="entry name" value="AP2/ERF domain"/>
    <property type="match status" value="1"/>
</dbReference>
<evidence type="ECO:0000256" key="1">
    <source>
        <dbReference type="ARBA" id="ARBA00004123"/>
    </source>
</evidence>
<reference evidence="10 11" key="1">
    <citation type="journal article" date="2014" name="Nat. Genet.">
        <title>Genome sequence of the hot pepper provides insights into the evolution of pungency in Capsicum species.</title>
        <authorList>
            <person name="Kim S."/>
            <person name="Park M."/>
            <person name="Yeom S.I."/>
            <person name="Kim Y.M."/>
            <person name="Lee J.M."/>
            <person name="Lee H.A."/>
            <person name="Seo E."/>
            <person name="Choi J."/>
            <person name="Cheong K."/>
            <person name="Kim K.T."/>
            <person name="Jung K."/>
            <person name="Lee G.W."/>
            <person name="Oh S.K."/>
            <person name="Bae C."/>
            <person name="Kim S.B."/>
            <person name="Lee H.Y."/>
            <person name="Kim S.Y."/>
            <person name="Kim M.S."/>
            <person name="Kang B.C."/>
            <person name="Jo Y.D."/>
            <person name="Yang H.B."/>
            <person name="Jeong H.J."/>
            <person name="Kang W.H."/>
            <person name="Kwon J.K."/>
            <person name="Shin C."/>
            <person name="Lim J.Y."/>
            <person name="Park J.H."/>
            <person name="Huh J.H."/>
            <person name="Kim J.S."/>
            <person name="Kim B.D."/>
            <person name="Cohen O."/>
            <person name="Paran I."/>
            <person name="Suh M.C."/>
            <person name="Lee S.B."/>
            <person name="Kim Y.K."/>
            <person name="Shin Y."/>
            <person name="Noh S.J."/>
            <person name="Park J."/>
            <person name="Seo Y.S."/>
            <person name="Kwon S.Y."/>
            <person name="Kim H.A."/>
            <person name="Park J.M."/>
            <person name="Kim H.J."/>
            <person name="Choi S.B."/>
            <person name="Bosland P.W."/>
            <person name="Reeves G."/>
            <person name="Jo S.H."/>
            <person name="Lee B.W."/>
            <person name="Cho H.T."/>
            <person name="Choi H.S."/>
            <person name="Lee M.S."/>
            <person name="Yu Y."/>
            <person name="Do Choi Y."/>
            <person name="Park B.S."/>
            <person name="van Deynze A."/>
            <person name="Ashrafi H."/>
            <person name="Hill T."/>
            <person name="Kim W.T."/>
            <person name="Pai H.S."/>
            <person name="Ahn H.K."/>
            <person name="Yeam I."/>
            <person name="Giovannoni J.J."/>
            <person name="Rose J.K."/>
            <person name="Sorensen I."/>
            <person name="Lee S.J."/>
            <person name="Kim R.W."/>
            <person name="Choi I.Y."/>
            <person name="Choi B.S."/>
            <person name="Lim J.S."/>
            <person name="Lee Y.H."/>
            <person name="Choi D."/>
        </authorList>
    </citation>
    <scope>NUCLEOTIDE SEQUENCE [LARGE SCALE GENOMIC DNA]</scope>
    <source>
        <strain evidence="11">cv. CM334</strain>
    </source>
</reference>
<accession>A0A2G2ZYW6</accession>
<keyword evidence="3" id="KW-0238">DNA-binding</keyword>
<dbReference type="InterPro" id="IPR036955">
    <property type="entry name" value="AP2/ERF_dom_sf"/>
</dbReference>
<dbReference type="InterPro" id="IPR045277">
    <property type="entry name" value="DRE1A-I"/>
</dbReference>
<dbReference type="OMA" id="ESAWLLX"/>
<dbReference type="PRINTS" id="PR00367">
    <property type="entry name" value="ETHRSPELEMNT"/>
</dbReference>
<comment type="subcellular location">
    <subcellularLocation>
        <location evidence="1">Nucleus</location>
    </subcellularLocation>
</comment>
<evidence type="ECO:0000256" key="6">
    <source>
        <dbReference type="ARBA" id="ARBA00023242"/>
    </source>
</evidence>
<evidence type="ECO:0000256" key="3">
    <source>
        <dbReference type="ARBA" id="ARBA00023125"/>
    </source>
</evidence>
<proteinExistence type="inferred from homology"/>
<keyword evidence="4" id="KW-0010">Activator</keyword>
<comment type="caution">
    <text evidence="10">The sequence shown here is derived from an EMBL/GenBank/DDBJ whole genome shotgun (WGS) entry which is preliminary data.</text>
</comment>
<keyword evidence="11" id="KW-1185">Reference proteome</keyword>
<evidence type="ECO:0000256" key="2">
    <source>
        <dbReference type="ARBA" id="ARBA00023015"/>
    </source>
</evidence>
<evidence type="ECO:0000256" key="7">
    <source>
        <dbReference type="ARBA" id="ARBA00024343"/>
    </source>
</evidence>
<reference evidence="10 11" key="2">
    <citation type="journal article" date="2017" name="Genome Biol.">
        <title>New reference genome sequences of hot pepper reveal the massive evolution of plant disease-resistance genes by retroduplication.</title>
        <authorList>
            <person name="Kim S."/>
            <person name="Park J."/>
            <person name="Yeom S.I."/>
            <person name="Kim Y.M."/>
            <person name="Seo E."/>
            <person name="Kim K.T."/>
            <person name="Kim M.S."/>
            <person name="Lee J.M."/>
            <person name="Cheong K."/>
            <person name="Shin H.S."/>
            <person name="Kim S.B."/>
            <person name="Han K."/>
            <person name="Lee J."/>
            <person name="Park M."/>
            <person name="Lee H.A."/>
            <person name="Lee H.Y."/>
            <person name="Lee Y."/>
            <person name="Oh S."/>
            <person name="Lee J.H."/>
            <person name="Choi E."/>
            <person name="Choi E."/>
            <person name="Lee S.E."/>
            <person name="Jeon J."/>
            <person name="Kim H."/>
            <person name="Choi G."/>
            <person name="Song H."/>
            <person name="Lee J."/>
            <person name="Lee S.C."/>
            <person name="Kwon J.K."/>
            <person name="Lee H.Y."/>
            <person name="Koo N."/>
            <person name="Hong Y."/>
            <person name="Kim R.W."/>
            <person name="Kang W.H."/>
            <person name="Huh J.H."/>
            <person name="Kang B.C."/>
            <person name="Yang T.J."/>
            <person name="Lee Y.H."/>
            <person name="Bennetzen J.L."/>
            <person name="Choi D."/>
        </authorList>
    </citation>
    <scope>NUCLEOTIDE SEQUENCE [LARGE SCALE GENOMIC DNA]</scope>
    <source>
        <strain evidence="11">cv. CM334</strain>
    </source>
</reference>
<feature type="region of interest" description="Disordered" evidence="8">
    <location>
        <begin position="18"/>
        <end position="43"/>
    </location>
</feature>
<dbReference type="GO" id="GO:0005634">
    <property type="term" value="C:nucleus"/>
    <property type="evidence" value="ECO:0007669"/>
    <property type="project" value="UniProtKB-SubCell"/>
</dbReference>
<keyword evidence="2" id="KW-0805">Transcription regulation</keyword>